<dbReference type="AlphaFoldDB" id="A0AAD9IHU3"/>
<dbReference type="Proteomes" id="UP001255856">
    <property type="component" value="Unassembled WGS sequence"/>
</dbReference>
<comment type="caution">
    <text evidence="1">The sequence shown here is derived from an EMBL/GenBank/DDBJ whole genome shotgun (WGS) entry which is preliminary data.</text>
</comment>
<evidence type="ECO:0000313" key="1">
    <source>
        <dbReference type="EMBL" id="KAK2076507.1"/>
    </source>
</evidence>
<dbReference type="EMBL" id="JASFZW010000010">
    <property type="protein sequence ID" value="KAK2076507.1"/>
    <property type="molecule type" value="Genomic_DNA"/>
</dbReference>
<organism evidence="1 2">
    <name type="scientific">Prototheca wickerhamii</name>
    <dbReference type="NCBI Taxonomy" id="3111"/>
    <lineage>
        <taxon>Eukaryota</taxon>
        <taxon>Viridiplantae</taxon>
        <taxon>Chlorophyta</taxon>
        <taxon>core chlorophytes</taxon>
        <taxon>Trebouxiophyceae</taxon>
        <taxon>Chlorellales</taxon>
        <taxon>Chlorellaceae</taxon>
        <taxon>Prototheca</taxon>
    </lineage>
</organism>
<reference evidence="1" key="1">
    <citation type="submission" date="2021-01" db="EMBL/GenBank/DDBJ databases">
        <authorList>
            <person name="Eckstrom K.M.E."/>
        </authorList>
    </citation>
    <scope>NUCLEOTIDE SEQUENCE</scope>
    <source>
        <strain evidence="1">UVCC 0001</strain>
    </source>
</reference>
<keyword evidence="2" id="KW-1185">Reference proteome</keyword>
<name>A0AAD9IHU3_PROWI</name>
<evidence type="ECO:0000313" key="2">
    <source>
        <dbReference type="Proteomes" id="UP001255856"/>
    </source>
</evidence>
<protein>
    <submittedName>
        <fullName evidence="1">Uncharacterized protein</fullName>
    </submittedName>
</protein>
<gene>
    <name evidence="1" type="ORF">QBZ16_001033</name>
</gene>
<accession>A0AAD9IHU3</accession>
<proteinExistence type="predicted"/>
<sequence length="95" mass="10768">MANRYEVERARTEELIELAHVRVDGQDRQATALSLLLYLPGWFWYKVMPDIPKYIICRALGMARVVLLAVRRVLFWQGAGPGVVPGGWTGILKTV</sequence>